<sequence>MQAPSGRCPVGGVGQRAGAWSGRAPTAASCRLRMALAGGERPTGANGRLAGHRPARGRYTKMPSRAF</sequence>
<evidence type="ECO:0000313" key="2">
    <source>
        <dbReference type="EMBL" id="KAL2653908.1"/>
    </source>
</evidence>
<dbReference type="Proteomes" id="UP001605036">
    <property type="component" value="Unassembled WGS sequence"/>
</dbReference>
<accession>A0ABD1ZR16</accession>
<dbReference type="AlphaFoldDB" id="A0ABD1ZR16"/>
<feature type="compositionally biased region" description="Basic residues" evidence="1">
    <location>
        <begin position="50"/>
        <end position="59"/>
    </location>
</feature>
<protein>
    <submittedName>
        <fullName evidence="2">Uncharacterized protein</fullName>
    </submittedName>
</protein>
<name>A0ABD1ZR16_9MARC</name>
<feature type="region of interest" description="Disordered" evidence="1">
    <location>
        <begin position="1"/>
        <end position="23"/>
    </location>
</feature>
<dbReference type="EMBL" id="JBHFFA010000001">
    <property type="protein sequence ID" value="KAL2653908.1"/>
    <property type="molecule type" value="Genomic_DNA"/>
</dbReference>
<proteinExistence type="predicted"/>
<gene>
    <name evidence="2" type="ORF">R1flu_022036</name>
</gene>
<reference evidence="2 3" key="1">
    <citation type="submission" date="2024-09" db="EMBL/GenBank/DDBJ databases">
        <title>Chromosome-scale assembly of Riccia fluitans.</title>
        <authorList>
            <person name="Paukszto L."/>
            <person name="Sawicki J."/>
            <person name="Karawczyk K."/>
            <person name="Piernik-Szablinska J."/>
            <person name="Szczecinska M."/>
            <person name="Mazdziarz M."/>
        </authorList>
    </citation>
    <scope>NUCLEOTIDE SEQUENCE [LARGE SCALE GENOMIC DNA]</scope>
    <source>
        <strain evidence="2">Rf_01</strain>
        <tissue evidence="2">Aerial parts of the thallus</tissue>
    </source>
</reference>
<organism evidence="2 3">
    <name type="scientific">Riccia fluitans</name>
    <dbReference type="NCBI Taxonomy" id="41844"/>
    <lineage>
        <taxon>Eukaryota</taxon>
        <taxon>Viridiplantae</taxon>
        <taxon>Streptophyta</taxon>
        <taxon>Embryophyta</taxon>
        <taxon>Marchantiophyta</taxon>
        <taxon>Marchantiopsida</taxon>
        <taxon>Marchantiidae</taxon>
        <taxon>Marchantiales</taxon>
        <taxon>Ricciaceae</taxon>
        <taxon>Riccia</taxon>
    </lineage>
</organism>
<evidence type="ECO:0000256" key="1">
    <source>
        <dbReference type="SAM" id="MobiDB-lite"/>
    </source>
</evidence>
<feature type="region of interest" description="Disordered" evidence="1">
    <location>
        <begin position="39"/>
        <end position="67"/>
    </location>
</feature>
<evidence type="ECO:0000313" key="3">
    <source>
        <dbReference type="Proteomes" id="UP001605036"/>
    </source>
</evidence>
<comment type="caution">
    <text evidence="2">The sequence shown here is derived from an EMBL/GenBank/DDBJ whole genome shotgun (WGS) entry which is preliminary data.</text>
</comment>
<keyword evidence="3" id="KW-1185">Reference proteome</keyword>